<comment type="caution">
    <text evidence="1">The sequence shown here is derived from an EMBL/GenBank/DDBJ whole genome shotgun (WGS) entry which is preliminary data.</text>
</comment>
<sequence>MGFKKISSIKLYVQVKAFKNYKAGLYFLIDFLGVSTNQSRKDQIRSIKMKIKSIHLVDNVIYHHSTAIVDKNTPRYTLNWCVSKKRYLNRLTI</sequence>
<name>A0A135I2R0_9GAMM</name>
<evidence type="ECO:0000313" key="1">
    <source>
        <dbReference type="EMBL" id="KXF79739.1"/>
    </source>
</evidence>
<protein>
    <submittedName>
        <fullName evidence="1">Uncharacterized protein</fullName>
    </submittedName>
</protein>
<accession>A0A135I2R0</accession>
<keyword evidence="2" id="KW-1185">Reference proteome</keyword>
<dbReference type="AlphaFoldDB" id="A0A135I2R0"/>
<gene>
    <name evidence="1" type="ORF">ATN88_12520</name>
</gene>
<reference evidence="1 2" key="1">
    <citation type="submission" date="2015-11" db="EMBL/GenBank/DDBJ databases">
        <title>Genomic Taxonomy of the Vibrionaceae.</title>
        <authorList>
            <person name="Gomez-Gil B."/>
            <person name="Enciso-Ibarra J."/>
        </authorList>
    </citation>
    <scope>NUCLEOTIDE SEQUENCE [LARGE SCALE GENOMIC DNA]</scope>
    <source>
        <strain evidence="1 2">CAIM 912</strain>
    </source>
</reference>
<evidence type="ECO:0000313" key="2">
    <source>
        <dbReference type="Proteomes" id="UP000070529"/>
    </source>
</evidence>
<organism evidence="1 2">
    <name type="scientific">Enterovibrio coralii</name>
    <dbReference type="NCBI Taxonomy" id="294935"/>
    <lineage>
        <taxon>Bacteria</taxon>
        <taxon>Pseudomonadati</taxon>
        <taxon>Pseudomonadota</taxon>
        <taxon>Gammaproteobacteria</taxon>
        <taxon>Vibrionales</taxon>
        <taxon>Vibrionaceae</taxon>
        <taxon>Enterovibrio</taxon>
    </lineage>
</organism>
<dbReference type="STRING" id="294935.ATN88_12520"/>
<dbReference type="Proteomes" id="UP000070529">
    <property type="component" value="Unassembled WGS sequence"/>
</dbReference>
<proteinExistence type="predicted"/>
<dbReference type="EMBL" id="LNTY01000060">
    <property type="protein sequence ID" value="KXF79739.1"/>
    <property type="molecule type" value="Genomic_DNA"/>
</dbReference>